<dbReference type="Proteomes" id="UP000194161">
    <property type="component" value="Chromosome"/>
</dbReference>
<evidence type="ECO:0000256" key="3">
    <source>
        <dbReference type="ARBA" id="ARBA00022475"/>
    </source>
</evidence>
<feature type="transmembrane region" description="Helical" evidence="9">
    <location>
        <begin position="491"/>
        <end position="511"/>
    </location>
</feature>
<dbReference type="InterPro" id="IPR010656">
    <property type="entry name" value="DctM"/>
</dbReference>
<feature type="domain" description="TRAP C4-dicarboxylate transport system permease DctM subunit" evidence="11">
    <location>
        <begin position="282"/>
        <end position="693"/>
    </location>
</feature>
<dbReference type="InterPro" id="IPR055348">
    <property type="entry name" value="DctQ"/>
</dbReference>
<evidence type="ECO:0000256" key="9">
    <source>
        <dbReference type="SAM" id="Phobius"/>
    </source>
</evidence>
<dbReference type="PANTHER" id="PTHR33362">
    <property type="entry name" value="SIALIC ACID TRAP TRANSPORTER PERMEASE PROTEIN SIAT-RELATED"/>
    <property type="match status" value="1"/>
</dbReference>
<evidence type="ECO:0000256" key="6">
    <source>
        <dbReference type="ARBA" id="ARBA00022989"/>
    </source>
</evidence>
<dbReference type="GO" id="GO:0005886">
    <property type="term" value="C:plasma membrane"/>
    <property type="evidence" value="ECO:0007669"/>
    <property type="project" value="UniProtKB-SubCell"/>
</dbReference>
<feature type="transmembrane region" description="Helical" evidence="9">
    <location>
        <begin position="49"/>
        <end position="68"/>
    </location>
</feature>
<dbReference type="KEGG" id="bgm:CAL15_12650"/>
<evidence type="ECO:0000256" key="5">
    <source>
        <dbReference type="ARBA" id="ARBA00022692"/>
    </source>
</evidence>
<dbReference type="PANTHER" id="PTHR33362:SF5">
    <property type="entry name" value="C4-DICARBOXYLATE TRAP TRANSPORTER LARGE PERMEASE PROTEIN DCTM"/>
    <property type="match status" value="1"/>
</dbReference>
<comment type="subcellular location">
    <subcellularLocation>
        <location evidence="1 8">Cell inner membrane</location>
        <topology evidence="1 8">Multi-pass membrane protein</topology>
    </subcellularLocation>
</comment>
<gene>
    <name evidence="12" type="ORF">CAL15_12650</name>
</gene>
<feature type="transmembrane region" description="Helical" evidence="9">
    <location>
        <begin position="410"/>
        <end position="433"/>
    </location>
</feature>
<dbReference type="RefSeq" id="WP_086078917.1">
    <property type="nucleotide sequence ID" value="NZ_CP021111.1"/>
</dbReference>
<keyword evidence="13" id="KW-1185">Reference proteome</keyword>
<feature type="domain" description="Tripartite ATP-independent periplasmic transporters DctQ component" evidence="10">
    <location>
        <begin position="59"/>
        <end position="189"/>
    </location>
</feature>
<feature type="transmembrane region" description="Helical" evidence="9">
    <location>
        <begin position="229"/>
        <end position="245"/>
    </location>
</feature>
<feature type="transmembrane region" description="Helical" evidence="9">
    <location>
        <begin position="250"/>
        <end position="268"/>
    </location>
</feature>
<feature type="transmembrane region" description="Helical" evidence="9">
    <location>
        <begin position="199"/>
        <end position="217"/>
    </location>
</feature>
<dbReference type="Pfam" id="PF04290">
    <property type="entry name" value="DctQ"/>
    <property type="match status" value="1"/>
</dbReference>
<evidence type="ECO:0000313" key="12">
    <source>
        <dbReference type="EMBL" id="ARP95153.1"/>
    </source>
</evidence>
<feature type="transmembrane region" description="Helical" evidence="9">
    <location>
        <begin position="588"/>
        <end position="610"/>
    </location>
</feature>
<dbReference type="GO" id="GO:0022857">
    <property type="term" value="F:transmembrane transporter activity"/>
    <property type="evidence" value="ECO:0007669"/>
    <property type="project" value="UniProtKB-UniRule"/>
</dbReference>
<comment type="function">
    <text evidence="8">Part of the tripartite ATP-independent periplasmic (TRAP) transport system.</text>
</comment>
<feature type="transmembrane region" description="Helical" evidence="9">
    <location>
        <begin position="517"/>
        <end position="535"/>
    </location>
</feature>
<dbReference type="EMBL" id="CP021111">
    <property type="protein sequence ID" value="ARP95153.1"/>
    <property type="molecule type" value="Genomic_DNA"/>
</dbReference>
<dbReference type="Pfam" id="PF06808">
    <property type="entry name" value="DctM"/>
    <property type="match status" value="1"/>
</dbReference>
<evidence type="ECO:0000256" key="2">
    <source>
        <dbReference type="ARBA" id="ARBA00022448"/>
    </source>
</evidence>
<feature type="transmembrane region" description="Helical" evidence="9">
    <location>
        <begin position="445"/>
        <end position="470"/>
    </location>
</feature>
<keyword evidence="3" id="KW-1003">Cell membrane</keyword>
<reference evidence="12 13" key="1">
    <citation type="submission" date="2017-05" db="EMBL/GenBank/DDBJ databases">
        <title>Complete and WGS of Bordetella genogroups.</title>
        <authorList>
            <person name="Spilker T."/>
            <person name="LiPuma J."/>
        </authorList>
    </citation>
    <scope>NUCLEOTIDE SEQUENCE [LARGE SCALE GENOMIC DNA]</scope>
    <source>
        <strain evidence="12 13">AU7206</strain>
    </source>
</reference>
<feature type="transmembrane region" description="Helical" evidence="9">
    <location>
        <begin position="331"/>
        <end position="354"/>
    </location>
</feature>
<keyword evidence="2 8" id="KW-0813">Transport</keyword>
<organism evidence="12 13">
    <name type="scientific">Bordetella genomosp. 13</name>
    <dbReference type="NCBI Taxonomy" id="463040"/>
    <lineage>
        <taxon>Bacteria</taxon>
        <taxon>Pseudomonadati</taxon>
        <taxon>Pseudomonadota</taxon>
        <taxon>Betaproteobacteria</taxon>
        <taxon>Burkholderiales</taxon>
        <taxon>Alcaligenaceae</taxon>
        <taxon>Bordetella</taxon>
    </lineage>
</organism>
<feature type="transmembrane region" description="Helical" evidence="9">
    <location>
        <begin position="280"/>
        <end position="310"/>
    </location>
</feature>
<keyword evidence="5 9" id="KW-0812">Transmembrane</keyword>
<evidence type="ECO:0000313" key="13">
    <source>
        <dbReference type="Proteomes" id="UP000194161"/>
    </source>
</evidence>
<dbReference type="STRING" id="463040.CAL15_12650"/>
<proteinExistence type="predicted"/>
<feature type="transmembrane region" description="Helical" evidence="9">
    <location>
        <begin position="547"/>
        <end position="568"/>
    </location>
</feature>
<feature type="transmembrane region" description="Helical" evidence="9">
    <location>
        <begin position="83"/>
        <end position="104"/>
    </location>
</feature>
<feature type="transmembrane region" description="Helical" evidence="9">
    <location>
        <begin position="631"/>
        <end position="657"/>
    </location>
</feature>
<keyword evidence="7 9" id="KW-0472">Membrane</keyword>
<dbReference type="AlphaFoldDB" id="A0A1W6ZCP0"/>
<feature type="transmembrane region" description="Helical" evidence="9">
    <location>
        <begin position="669"/>
        <end position="690"/>
    </location>
</feature>
<keyword evidence="6 9" id="KW-1133">Transmembrane helix</keyword>
<sequence>MSALEIPVPAAPAVTDAGEIISAASPYPLSDRNDFIVIRVLDRIGRCSGWLATAVLLAMAAIMSYEIFSRYAFNSPTSWATEISGYLLVAMVFFGLSAAQAGNAHVQVELWVDRLQPAARRQAELVGQWLALLFALVLAWQMASFNVREYINDTRDWGLLSTPQWMPQLSVSIGMAVFSMSILVDIYRLGPPAQAWRRWLFPILLAALVVVLLSLGSRPVTIAGTRFDWAMAAIAVTMVVGMWAWSGWRTLSYVVAVAGGCALLYGLARGESLATVGALLVASMMLLLFLGVRIGVALGLVGLFGVYFLLSKPQLSLLAERAWSGTNTFTLTAVPMFIFMGGLLLRSGITTGMFDSLVRWFGRAPGGLAHASAGASAVFAAVSGSSLATAATLGKVACPDMIARGYSPKLTYGVAAAGATLGILIPPSIPMIIYGTTVGASVTHLFLGGIVPGLLLMLCFMSGALVWALLRPGSAPASRSYTMREKLAASTGMVPFIAIIGAVLGSMYAGIATPTEAAAIGAVSAFVLCLVRRTLSWRALWEIAFDSAKVTALLLLIVVGAAIFSWIFDFLRVPRALVDLIEGSSLEPWMIVAAMVLCYVVLGMFVESIAMMLMTLPVTFPIAMSLGIDPIWFGIFLVLMIEVGLITPPVGMVLFVLRSMNDKARFTDIMQGALPFVLIILLFLVLLYVFPQIVMWLPQQVE</sequence>
<keyword evidence="4 8" id="KW-0997">Cell inner membrane</keyword>
<feature type="transmembrane region" description="Helical" evidence="9">
    <location>
        <begin position="374"/>
        <end position="398"/>
    </location>
</feature>
<evidence type="ECO:0000259" key="11">
    <source>
        <dbReference type="Pfam" id="PF06808"/>
    </source>
</evidence>
<evidence type="ECO:0000256" key="7">
    <source>
        <dbReference type="ARBA" id="ARBA00023136"/>
    </source>
</evidence>
<accession>A0A1W6ZCP0</accession>
<protein>
    <submittedName>
        <fullName evidence="12">Uncharacterized protein</fullName>
    </submittedName>
</protein>
<name>A0A1W6ZCP0_9BORD</name>
<evidence type="ECO:0000256" key="4">
    <source>
        <dbReference type="ARBA" id="ARBA00022519"/>
    </source>
</evidence>
<evidence type="ECO:0000256" key="8">
    <source>
        <dbReference type="RuleBase" id="RU369079"/>
    </source>
</evidence>
<dbReference type="NCBIfam" id="TIGR00786">
    <property type="entry name" value="dctM"/>
    <property type="match status" value="1"/>
</dbReference>
<dbReference type="InterPro" id="IPR004681">
    <property type="entry name" value="TRAP_DctM"/>
</dbReference>
<feature type="transmembrane region" description="Helical" evidence="9">
    <location>
        <begin position="125"/>
        <end position="145"/>
    </location>
</feature>
<dbReference type="OrthoDB" id="9796052at2"/>
<feature type="transmembrane region" description="Helical" evidence="9">
    <location>
        <begin position="165"/>
        <end position="187"/>
    </location>
</feature>
<evidence type="ECO:0000256" key="1">
    <source>
        <dbReference type="ARBA" id="ARBA00004429"/>
    </source>
</evidence>
<evidence type="ECO:0000259" key="10">
    <source>
        <dbReference type="Pfam" id="PF04290"/>
    </source>
</evidence>